<evidence type="ECO:0000313" key="2">
    <source>
        <dbReference type="Proteomes" id="UP001596071"/>
    </source>
</evidence>
<dbReference type="EMBL" id="JBHSNP010000029">
    <property type="protein sequence ID" value="MFC5604750.1"/>
    <property type="molecule type" value="Genomic_DNA"/>
</dbReference>
<sequence length="239" mass="27823">MIWLENTPNYAGAYLSGDRNDFVSLNEAIHLVVGEEGEYPGYELVRLRILNLCNELNQAAKGQKEVILVPNGLERMNRSRLSIDSKENNMYFRIRILWPELLFLGFVLNDFIELSAKHRQHFWDTTPARIRLFQSVIGEWLENTVGESKFRLLKSSLTPSFIGYYQNFVTQYIDHLNIEFLKMDKEKRLANVSIAAKRVANKDAKYIKIKRQIEKLAVKDGMSPNTVEYPGSYPEDIQW</sequence>
<protein>
    <submittedName>
        <fullName evidence="1">DUF6904 family protein</fullName>
    </submittedName>
</protein>
<proteinExistence type="predicted"/>
<dbReference type="Pfam" id="PF21845">
    <property type="entry name" value="DUF6904"/>
    <property type="match status" value="1"/>
</dbReference>
<organism evidence="1 2">
    <name type="scientific">Sporosarcina koreensis</name>
    <dbReference type="NCBI Taxonomy" id="334735"/>
    <lineage>
        <taxon>Bacteria</taxon>
        <taxon>Bacillati</taxon>
        <taxon>Bacillota</taxon>
        <taxon>Bacilli</taxon>
        <taxon>Bacillales</taxon>
        <taxon>Caryophanaceae</taxon>
        <taxon>Sporosarcina</taxon>
    </lineage>
</organism>
<keyword evidence="2" id="KW-1185">Reference proteome</keyword>
<gene>
    <name evidence="1" type="ORF">ACFPTP_16060</name>
</gene>
<dbReference type="RefSeq" id="WP_381446878.1">
    <property type="nucleotide sequence ID" value="NZ_JBHSNP010000029.1"/>
</dbReference>
<reference evidence="2" key="1">
    <citation type="journal article" date="2019" name="Int. J. Syst. Evol. Microbiol.">
        <title>The Global Catalogue of Microorganisms (GCM) 10K type strain sequencing project: providing services to taxonomists for standard genome sequencing and annotation.</title>
        <authorList>
            <consortium name="The Broad Institute Genomics Platform"/>
            <consortium name="The Broad Institute Genome Sequencing Center for Infectious Disease"/>
            <person name="Wu L."/>
            <person name="Ma J."/>
        </authorList>
    </citation>
    <scope>NUCLEOTIDE SEQUENCE [LARGE SCALE GENOMIC DNA]</scope>
    <source>
        <strain evidence="2">KACC 11299</strain>
    </source>
</reference>
<dbReference type="InterPro" id="IPR054199">
    <property type="entry name" value="DUF6904"/>
</dbReference>
<comment type="caution">
    <text evidence="1">The sequence shown here is derived from an EMBL/GenBank/DDBJ whole genome shotgun (WGS) entry which is preliminary data.</text>
</comment>
<dbReference type="Proteomes" id="UP001596071">
    <property type="component" value="Unassembled WGS sequence"/>
</dbReference>
<name>A0ABW0U1X8_9BACL</name>
<accession>A0ABW0U1X8</accession>
<evidence type="ECO:0000313" key="1">
    <source>
        <dbReference type="EMBL" id="MFC5604750.1"/>
    </source>
</evidence>